<dbReference type="EMBL" id="NEDP02000015">
    <property type="protein sequence ID" value="OWF56868.1"/>
    <property type="molecule type" value="Genomic_DNA"/>
</dbReference>
<dbReference type="Pfam" id="PF00076">
    <property type="entry name" value="RRM_1"/>
    <property type="match status" value="1"/>
</dbReference>
<dbReference type="Gene3D" id="3.30.70.330">
    <property type="match status" value="1"/>
</dbReference>
<keyword evidence="13" id="KW-1185">Reference proteome</keyword>
<dbReference type="GO" id="GO:0003677">
    <property type="term" value="F:DNA binding"/>
    <property type="evidence" value="ECO:0007669"/>
    <property type="project" value="UniProtKB-KW"/>
</dbReference>
<dbReference type="AlphaFoldDB" id="A0A210R7D3"/>
<feature type="region of interest" description="Disordered" evidence="9">
    <location>
        <begin position="41"/>
        <end position="62"/>
    </location>
</feature>
<dbReference type="SUPFAM" id="SSF54928">
    <property type="entry name" value="RNA-binding domain, RBD"/>
    <property type="match status" value="1"/>
</dbReference>
<dbReference type="PROSITE" id="PS50102">
    <property type="entry name" value="RRM"/>
    <property type="match status" value="1"/>
</dbReference>
<feature type="domain" description="RRM" evidence="10">
    <location>
        <begin position="235"/>
        <end position="323"/>
    </location>
</feature>
<keyword evidence="3 8" id="KW-0863">Zinc-finger</keyword>
<feature type="zinc finger region" description="C3H1-type" evidence="8">
    <location>
        <begin position="184"/>
        <end position="212"/>
    </location>
</feature>
<feature type="compositionally biased region" description="Basic residues" evidence="9">
    <location>
        <begin position="390"/>
        <end position="404"/>
    </location>
</feature>
<keyword evidence="5 7" id="KW-0694">RNA-binding</keyword>
<dbReference type="Pfam" id="PF00642">
    <property type="entry name" value="zf-CCCH"/>
    <property type="match status" value="1"/>
</dbReference>
<feature type="compositionally biased region" description="Basic and acidic residues" evidence="9">
    <location>
        <begin position="513"/>
        <end position="524"/>
    </location>
</feature>
<dbReference type="GO" id="GO:0003723">
    <property type="term" value="F:RNA binding"/>
    <property type="evidence" value="ECO:0007669"/>
    <property type="project" value="UniProtKB-UniRule"/>
</dbReference>
<dbReference type="OrthoDB" id="75923at2759"/>
<dbReference type="InterPro" id="IPR000571">
    <property type="entry name" value="Znf_CCCH"/>
</dbReference>
<organism evidence="12 13">
    <name type="scientific">Mizuhopecten yessoensis</name>
    <name type="common">Japanese scallop</name>
    <name type="synonym">Patinopecten yessoensis</name>
    <dbReference type="NCBI Taxonomy" id="6573"/>
    <lineage>
        <taxon>Eukaryota</taxon>
        <taxon>Metazoa</taxon>
        <taxon>Spiralia</taxon>
        <taxon>Lophotrochozoa</taxon>
        <taxon>Mollusca</taxon>
        <taxon>Bivalvia</taxon>
        <taxon>Autobranchia</taxon>
        <taxon>Pteriomorphia</taxon>
        <taxon>Pectinida</taxon>
        <taxon>Pectinoidea</taxon>
        <taxon>Pectinidae</taxon>
        <taxon>Mizuhopecten</taxon>
    </lineage>
</organism>
<evidence type="ECO:0000256" key="3">
    <source>
        <dbReference type="ARBA" id="ARBA00022771"/>
    </source>
</evidence>
<dbReference type="PRINTS" id="PR01848">
    <property type="entry name" value="U2AUXFACTOR"/>
</dbReference>
<feature type="domain" description="C3H1-type" evidence="11">
    <location>
        <begin position="184"/>
        <end position="212"/>
    </location>
</feature>
<dbReference type="CDD" id="cd12540">
    <property type="entry name" value="RRM_U2AFBPL"/>
    <property type="match status" value="1"/>
</dbReference>
<dbReference type="STRING" id="6573.A0A210R7D3"/>
<dbReference type="FunFam" id="3.30.70.330:FF:000318">
    <property type="entry name" value="Zinc finger CCCH domain-containing protein 5"/>
    <property type="match status" value="1"/>
</dbReference>
<dbReference type="GO" id="GO:0089701">
    <property type="term" value="C:U2AF complex"/>
    <property type="evidence" value="ECO:0007669"/>
    <property type="project" value="InterPro"/>
</dbReference>
<evidence type="ECO:0000256" key="5">
    <source>
        <dbReference type="ARBA" id="ARBA00022884"/>
    </source>
</evidence>
<dbReference type="GO" id="GO:0008270">
    <property type="term" value="F:zinc ion binding"/>
    <property type="evidence" value="ECO:0007669"/>
    <property type="project" value="UniProtKB-KW"/>
</dbReference>
<dbReference type="SMART" id="SM00361">
    <property type="entry name" value="RRM_1"/>
    <property type="match status" value="1"/>
</dbReference>
<dbReference type="GO" id="GO:0000398">
    <property type="term" value="P:mRNA splicing, via spliceosome"/>
    <property type="evidence" value="ECO:0007669"/>
    <property type="project" value="InterPro"/>
</dbReference>
<feature type="zinc finger region" description="C3H1-type" evidence="8">
    <location>
        <begin position="325"/>
        <end position="352"/>
    </location>
</feature>
<dbReference type="SMART" id="SM00356">
    <property type="entry name" value="ZnF_C3H1"/>
    <property type="match status" value="2"/>
</dbReference>
<feature type="compositionally biased region" description="Basic residues" evidence="9">
    <location>
        <begin position="411"/>
        <end position="430"/>
    </location>
</feature>
<dbReference type="InterPro" id="IPR012677">
    <property type="entry name" value="Nucleotide-bd_a/b_plait_sf"/>
</dbReference>
<feature type="compositionally biased region" description="Basic and acidic residues" evidence="9">
    <location>
        <begin position="50"/>
        <end position="62"/>
    </location>
</feature>
<evidence type="ECO:0000256" key="8">
    <source>
        <dbReference type="PROSITE-ProRule" id="PRU00723"/>
    </source>
</evidence>
<feature type="compositionally biased region" description="Basic residues" evidence="9">
    <location>
        <begin position="582"/>
        <end position="603"/>
    </location>
</feature>
<dbReference type="PANTHER" id="PTHR12620">
    <property type="entry name" value="U2 SNRNP AUXILIARY FACTOR, SMALL SUBUNIT"/>
    <property type="match status" value="1"/>
</dbReference>
<feature type="region of interest" description="Disordered" evidence="9">
    <location>
        <begin position="106"/>
        <end position="155"/>
    </location>
</feature>
<dbReference type="PROSITE" id="PS50103">
    <property type="entry name" value="ZF_C3H1"/>
    <property type="match status" value="2"/>
</dbReference>
<evidence type="ECO:0000256" key="4">
    <source>
        <dbReference type="ARBA" id="ARBA00022833"/>
    </source>
</evidence>
<dbReference type="Proteomes" id="UP000242188">
    <property type="component" value="Unassembled WGS sequence"/>
</dbReference>
<evidence type="ECO:0000256" key="9">
    <source>
        <dbReference type="SAM" id="MobiDB-lite"/>
    </source>
</evidence>
<evidence type="ECO:0000259" key="10">
    <source>
        <dbReference type="PROSITE" id="PS50102"/>
    </source>
</evidence>
<evidence type="ECO:0000256" key="7">
    <source>
        <dbReference type="PROSITE-ProRule" id="PRU00176"/>
    </source>
</evidence>
<evidence type="ECO:0000313" key="13">
    <source>
        <dbReference type="Proteomes" id="UP000242188"/>
    </source>
</evidence>
<feature type="compositionally biased region" description="Basic residues" evidence="9">
    <location>
        <begin position="437"/>
        <end position="507"/>
    </location>
</feature>
<proteinExistence type="predicted"/>
<evidence type="ECO:0000313" key="12">
    <source>
        <dbReference type="EMBL" id="OWF56868.1"/>
    </source>
</evidence>
<keyword evidence="4 8" id="KW-0862">Zinc</keyword>
<evidence type="ECO:0000256" key="2">
    <source>
        <dbReference type="ARBA" id="ARBA00022737"/>
    </source>
</evidence>
<keyword evidence="6" id="KW-0238">DNA-binding</keyword>
<evidence type="ECO:0000256" key="6">
    <source>
        <dbReference type="ARBA" id="ARBA00023125"/>
    </source>
</evidence>
<feature type="compositionally biased region" description="Basic and acidic residues" evidence="9">
    <location>
        <begin position="546"/>
        <end position="581"/>
    </location>
</feature>
<dbReference type="InterPro" id="IPR009145">
    <property type="entry name" value="U2AF_small"/>
</dbReference>
<dbReference type="GO" id="GO:1990904">
    <property type="term" value="C:ribonucleoprotein complex"/>
    <property type="evidence" value="ECO:0007669"/>
    <property type="project" value="UniProtKB-KW"/>
</dbReference>
<gene>
    <name evidence="12" type="ORF">KP79_PYT20205</name>
</gene>
<name>A0A210R7D3_MIZYE</name>
<feature type="domain" description="C3H1-type" evidence="11">
    <location>
        <begin position="325"/>
        <end position="352"/>
    </location>
</feature>
<keyword evidence="2" id="KW-0677">Repeat</keyword>
<evidence type="ECO:0000259" key="11">
    <source>
        <dbReference type="PROSITE" id="PS50103"/>
    </source>
</evidence>
<dbReference type="InterPro" id="IPR000504">
    <property type="entry name" value="RRM_dom"/>
</dbReference>
<reference evidence="12 13" key="1">
    <citation type="journal article" date="2017" name="Nat. Ecol. Evol.">
        <title>Scallop genome provides insights into evolution of bilaterian karyotype and development.</title>
        <authorList>
            <person name="Wang S."/>
            <person name="Zhang J."/>
            <person name="Jiao W."/>
            <person name="Li J."/>
            <person name="Xun X."/>
            <person name="Sun Y."/>
            <person name="Guo X."/>
            <person name="Huan P."/>
            <person name="Dong B."/>
            <person name="Zhang L."/>
            <person name="Hu X."/>
            <person name="Sun X."/>
            <person name="Wang J."/>
            <person name="Zhao C."/>
            <person name="Wang Y."/>
            <person name="Wang D."/>
            <person name="Huang X."/>
            <person name="Wang R."/>
            <person name="Lv J."/>
            <person name="Li Y."/>
            <person name="Zhang Z."/>
            <person name="Liu B."/>
            <person name="Lu W."/>
            <person name="Hui Y."/>
            <person name="Liang J."/>
            <person name="Zhou Z."/>
            <person name="Hou R."/>
            <person name="Li X."/>
            <person name="Liu Y."/>
            <person name="Li H."/>
            <person name="Ning X."/>
            <person name="Lin Y."/>
            <person name="Zhao L."/>
            <person name="Xing Q."/>
            <person name="Dou J."/>
            <person name="Li Y."/>
            <person name="Mao J."/>
            <person name="Guo H."/>
            <person name="Dou H."/>
            <person name="Li T."/>
            <person name="Mu C."/>
            <person name="Jiang W."/>
            <person name="Fu Q."/>
            <person name="Fu X."/>
            <person name="Miao Y."/>
            <person name="Liu J."/>
            <person name="Yu Q."/>
            <person name="Li R."/>
            <person name="Liao H."/>
            <person name="Li X."/>
            <person name="Kong Y."/>
            <person name="Jiang Z."/>
            <person name="Chourrout D."/>
            <person name="Li R."/>
            <person name="Bao Z."/>
        </authorList>
    </citation>
    <scope>NUCLEOTIDE SEQUENCE [LARGE SCALE GENOMIC DNA]</scope>
    <source>
        <strain evidence="12 13">PY_sf001</strain>
    </source>
</reference>
<sequence>MDDEGEGAGFELQKITIVDECGSEISSGAKLSHKQWRARLKRERRRNKRREVAKELAADKGIESLEVEATDEEFEKLKQQRDEAERAYLHAQWLEREKQALDQWQRTKERERVEKQNREEQEKRIKEEWEAQQKEEKEEQEKKDEIDKEKKSRQEDLLRQATANENKEGNDQPWHNPIVRVVQGKERDRCPFFAKTAACRFGDRCSRTHPETESSTILLFRGMYSHFELEQGLTGEEYDTDLILEYDDSELYQNFRDFYEDIVPEFKAIGRLVQVKVCCNYEPHLRGNVYIQYRREDDAASAFAQFNGRFYGGKQLSCEYVTIPTWKSAVCGLFGSGRCPKGRNCNFFHVFKNPGNEFWESDRNFDRYRQSNTQSRNREWSQRSEGSSSRRQRKRSRSRERRRSRSQERRSRSRSPTKRNRSTRHTRSNRSRSSSKDRHHGSNRKRSRNYRSRSRSRSKSKTRDRQKSRKKRSDSRSLSRGRSRSPKSKSSKKHSRSRSYSRGRSRSSSKSEFQQEEKQSKVKENCVITDNIGESEKQLVTESGENNERLENSKNGKVLETEEVKSDLKENSNSSDSEKSSRSHHHKDKKHKHKKHKHKKHKKITLEWIEAS</sequence>
<keyword evidence="12" id="KW-0687">Ribonucleoprotein</keyword>
<dbReference type="InterPro" id="IPR003954">
    <property type="entry name" value="RRM_euk-type"/>
</dbReference>
<comment type="caution">
    <text evidence="12">The sequence shown here is derived from an EMBL/GenBank/DDBJ whole genome shotgun (WGS) entry which is preliminary data.</text>
</comment>
<accession>A0A210R7D3</accession>
<dbReference type="InterPro" id="IPR035979">
    <property type="entry name" value="RBD_domain_sf"/>
</dbReference>
<protein>
    <submittedName>
        <fullName evidence="12">U2 small nuclear ribonucleoprotein auxiliary factor 35 kDa subunit-related protein 1</fullName>
    </submittedName>
</protein>
<feature type="region of interest" description="Disordered" evidence="9">
    <location>
        <begin position="370"/>
        <end position="612"/>
    </location>
</feature>
<evidence type="ECO:0000256" key="1">
    <source>
        <dbReference type="ARBA" id="ARBA00022723"/>
    </source>
</evidence>
<keyword evidence="1 8" id="KW-0479">Metal-binding</keyword>